<keyword evidence="7 13" id="KW-0479">Metal-binding</keyword>
<dbReference type="EMBL" id="GG663744">
    <property type="protein sequence ID" value="EEH54026.1"/>
    <property type="molecule type" value="Genomic_DNA"/>
</dbReference>
<dbReference type="Gene3D" id="1.20.1260.140">
    <property type="entry name" value="Alternative oxidase"/>
    <property type="match status" value="1"/>
</dbReference>
<dbReference type="RefSeq" id="XP_003061396.1">
    <property type="nucleotide sequence ID" value="XM_003061350.1"/>
</dbReference>
<accession>C1N0I6</accession>
<feature type="non-terminal residue" evidence="14">
    <location>
        <position position="222"/>
    </location>
</feature>
<evidence type="ECO:0000256" key="3">
    <source>
        <dbReference type="ARBA" id="ARBA00008388"/>
    </source>
</evidence>
<evidence type="ECO:0000256" key="1">
    <source>
        <dbReference type="ARBA" id="ARBA00001192"/>
    </source>
</evidence>
<evidence type="ECO:0000256" key="5">
    <source>
        <dbReference type="ARBA" id="ARBA00022660"/>
    </source>
</evidence>
<keyword evidence="4" id="KW-0813">Transport</keyword>
<keyword evidence="5 13" id="KW-0679">Respiratory chain</keyword>
<dbReference type="EC" id="1.10.3.11" evidence="13"/>
<keyword evidence="12 13" id="KW-0472">Membrane</keyword>
<evidence type="ECO:0000256" key="11">
    <source>
        <dbReference type="ARBA" id="ARBA00023004"/>
    </source>
</evidence>
<evidence type="ECO:0000313" key="15">
    <source>
        <dbReference type="Proteomes" id="UP000001876"/>
    </source>
</evidence>
<evidence type="ECO:0000256" key="2">
    <source>
        <dbReference type="ARBA" id="ARBA00004370"/>
    </source>
</evidence>
<evidence type="ECO:0000256" key="13">
    <source>
        <dbReference type="RuleBase" id="RU003779"/>
    </source>
</evidence>
<dbReference type="GO" id="GO:0005739">
    <property type="term" value="C:mitochondrion"/>
    <property type="evidence" value="ECO:0007669"/>
    <property type="project" value="TreeGrafter"/>
</dbReference>
<evidence type="ECO:0000256" key="9">
    <source>
        <dbReference type="ARBA" id="ARBA00022989"/>
    </source>
</evidence>
<evidence type="ECO:0000256" key="7">
    <source>
        <dbReference type="ARBA" id="ARBA00022723"/>
    </source>
</evidence>
<dbReference type="GO" id="GO:0098803">
    <property type="term" value="C:respiratory chain complex"/>
    <property type="evidence" value="ECO:0007669"/>
    <property type="project" value="UniProtKB-UniRule"/>
</dbReference>
<comment type="cofactor">
    <cofactor evidence="13">
        <name>Fe cation</name>
        <dbReference type="ChEBI" id="CHEBI:24875"/>
    </cofactor>
    <text evidence="13">Binds 2 iron ions per subunit.</text>
</comment>
<dbReference type="PANTHER" id="PTHR31803">
    <property type="entry name" value="ALTERNATIVE OXIDASE"/>
    <property type="match status" value="1"/>
</dbReference>
<dbReference type="GeneID" id="9687086"/>
<keyword evidence="8 13" id="KW-0249">Electron transport</keyword>
<keyword evidence="9" id="KW-1133">Transmembrane helix</keyword>
<dbReference type="GO" id="GO:0009916">
    <property type="term" value="F:alternative oxidase activity"/>
    <property type="evidence" value="ECO:0007669"/>
    <property type="project" value="UniProtKB-UniRule"/>
</dbReference>
<keyword evidence="15" id="KW-1185">Reference proteome</keyword>
<dbReference type="AlphaFoldDB" id="C1N0I6"/>
<dbReference type="Pfam" id="PF01786">
    <property type="entry name" value="AOX"/>
    <property type="match status" value="1"/>
</dbReference>
<dbReference type="GO" id="GO:0102721">
    <property type="term" value="F:ubiquinol:oxygen oxidoreductase activity"/>
    <property type="evidence" value="ECO:0007669"/>
    <property type="project" value="UniProtKB-EC"/>
</dbReference>
<keyword evidence="6 13" id="KW-0812">Transmembrane</keyword>
<proteinExistence type="inferred from homology"/>
<dbReference type="GO" id="GO:0016020">
    <property type="term" value="C:membrane"/>
    <property type="evidence" value="ECO:0007669"/>
    <property type="project" value="UniProtKB-SubCell"/>
</dbReference>
<comment type="catalytic activity">
    <reaction evidence="1 13">
        <text>2 a ubiquinol + O2 = 2 a ubiquinone + 2 H2O</text>
        <dbReference type="Rhea" id="RHEA:30255"/>
        <dbReference type="Rhea" id="RHEA-COMP:9565"/>
        <dbReference type="Rhea" id="RHEA-COMP:9566"/>
        <dbReference type="ChEBI" id="CHEBI:15377"/>
        <dbReference type="ChEBI" id="CHEBI:15379"/>
        <dbReference type="ChEBI" id="CHEBI:16389"/>
        <dbReference type="ChEBI" id="CHEBI:17976"/>
        <dbReference type="EC" id="1.10.3.11"/>
    </reaction>
</comment>
<name>C1N0I6_MICPC</name>
<evidence type="ECO:0000256" key="4">
    <source>
        <dbReference type="ARBA" id="ARBA00022448"/>
    </source>
</evidence>
<evidence type="ECO:0000256" key="6">
    <source>
        <dbReference type="ARBA" id="ARBA00022692"/>
    </source>
</evidence>
<organism evidence="15">
    <name type="scientific">Micromonas pusilla (strain CCMP1545)</name>
    <name type="common">Picoplanktonic green alga</name>
    <dbReference type="NCBI Taxonomy" id="564608"/>
    <lineage>
        <taxon>Eukaryota</taxon>
        <taxon>Viridiplantae</taxon>
        <taxon>Chlorophyta</taxon>
        <taxon>Mamiellophyceae</taxon>
        <taxon>Mamiellales</taxon>
        <taxon>Mamiellaceae</taxon>
        <taxon>Micromonas</taxon>
    </lineage>
</organism>
<dbReference type="InterPro" id="IPR038659">
    <property type="entry name" value="AOX_sf"/>
</dbReference>
<comment type="similarity">
    <text evidence="3 13">Belongs to the alternative oxidase family.</text>
</comment>
<dbReference type="GO" id="GO:0106292">
    <property type="term" value="F:superoxide-generating NADPH oxidase activity"/>
    <property type="evidence" value="ECO:0007669"/>
    <property type="project" value="UniProtKB-ARBA"/>
</dbReference>
<dbReference type="KEGG" id="mpp:MICPUCDRAFT_4815"/>
<dbReference type="OMA" id="NVRNDEA"/>
<dbReference type="OrthoDB" id="4493at2759"/>
<evidence type="ECO:0000256" key="12">
    <source>
        <dbReference type="ARBA" id="ARBA00023136"/>
    </source>
</evidence>
<protein>
    <recommendedName>
        <fullName evidence="13">Ubiquinol oxidase</fullName>
        <ecNumber evidence="13">1.10.3.11</ecNumber>
    </recommendedName>
</protein>
<sequence>VPRLERFVNSLVINAAVLIIDKLYEGRDYSRFYALETVARVPYFSFLSVLHLYETLGFWRRADYLKVHFAQTMNEFHHLLIMESLGGDDKFRDRFFAQHMAVGYYGIACLMYLVSPRMAYNLSEQVEEHAYHTYDVFLRENEERLKRQSPPPIAVHYYQEGDLFLFDEFQTGAVTGVARGADKRRPRIDSLYDVFVNVRNDEAEHMKTMQFCQLPGTILRAP</sequence>
<keyword evidence="11 13" id="KW-0408">Iron</keyword>
<feature type="non-terminal residue" evidence="14">
    <location>
        <position position="1"/>
    </location>
</feature>
<dbReference type="GO" id="GO:0046872">
    <property type="term" value="F:metal ion binding"/>
    <property type="evidence" value="ECO:0007669"/>
    <property type="project" value="UniProtKB-UniRule"/>
</dbReference>
<evidence type="ECO:0000256" key="10">
    <source>
        <dbReference type="ARBA" id="ARBA00023002"/>
    </source>
</evidence>
<comment type="subcellular location">
    <subcellularLocation>
        <location evidence="2">Membrane</location>
    </subcellularLocation>
</comment>
<dbReference type="GO" id="GO:0010230">
    <property type="term" value="P:alternative respiration"/>
    <property type="evidence" value="ECO:0007669"/>
    <property type="project" value="TreeGrafter"/>
</dbReference>
<dbReference type="InterPro" id="IPR002680">
    <property type="entry name" value="AOX"/>
</dbReference>
<evidence type="ECO:0000256" key="8">
    <source>
        <dbReference type="ARBA" id="ARBA00022982"/>
    </source>
</evidence>
<reference evidence="14 15" key="1">
    <citation type="journal article" date="2009" name="Science">
        <title>Green evolution and dynamic adaptations revealed by genomes of the marine picoeukaryotes Micromonas.</title>
        <authorList>
            <person name="Worden A.Z."/>
            <person name="Lee J.H."/>
            <person name="Mock T."/>
            <person name="Rouze P."/>
            <person name="Simmons M.P."/>
            <person name="Aerts A.L."/>
            <person name="Allen A.E."/>
            <person name="Cuvelier M.L."/>
            <person name="Derelle E."/>
            <person name="Everett M.V."/>
            <person name="Foulon E."/>
            <person name="Grimwood J."/>
            <person name="Gundlach H."/>
            <person name="Henrissat B."/>
            <person name="Napoli C."/>
            <person name="McDonald S.M."/>
            <person name="Parker M.S."/>
            <person name="Rombauts S."/>
            <person name="Salamov A."/>
            <person name="Von Dassow P."/>
            <person name="Badger J.H."/>
            <person name="Coutinho P.M."/>
            <person name="Demir E."/>
            <person name="Dubchak I."/>
            <person name="Gentemann C."/>
            <person name="Eikrem W."/>
            <person name="Gready J.E."/>
            <person name="John U."/>
            <person name="Lanier W."/>
            <person name="Lindquist E.A."/>
            <person name="Lucas S."/>
            <person name="Mayer K.F."/>
            <person name="Moreau H."/>
            <person name="Not F."/>
            <person name="Otillar R."/>
            <person name="Panaud O."/>
            <person name="Pangilinan J."/>
            <person name="Paulsen I."/>
            <person name="Piegu B."/>
            <person name="Poliakov A."/>
            <person name="Robbens S."/>
            <person name="Schmutz J."/>
            <person name="Toulza E."/>
            <person name="Wyss T."/>
            <person name="Zelensky A."/>
            <person name="Zhou K."/>
            <person name="Armbrust E.V."/>
            <person name="Bhattacharya D."/>
            <person name="Goodenough U.W."/>
            <person name="Van de Peer Y."/>
            <person name="Grigoriev I.V."/>
        </authorList>
    </citation>
    <scope>NUCLEOTIDE SEQUENCE [LARGE SCALE GENOMIC DNA]</scope>
    <source>
        <strain evidence="14 15">CCMP1545</strain>
    </source>
</reference>
<keyword evidence="10 13" id="KW-0560">Oxidoreductase</keyword>
<dbReference type="Proteomes" id="UP000001876">
    <property type="component" value="Unassembled WGS sequence"/>
</dbReference>
<dbReference type="eggNOG" id="ENOG502QRMM">
    <property type="taxonomic scope" value="Eukaryota"/>
</dbReference>
<evidence type="ECO:0000313" key="14">
    <source>
        <dbReference type="EMBL" id="EEH54026.1"/>
    </source>
</evidence>
<gene>
    <name evidence="14" type="ORF">MICPUCDRAFT_4815</name>
</gene>
<dbReference type="PANTHER" id="PTHR31803:SF10">
    <property type="entry name" value="UBIQUINOL OXIDASE 4, CHLOROPLASTIC_CHROMOPLASTIC"/>
    <property type="match status" value="1"/>
</dbReference>